<dbReference type="EMBL" id="JAWDKD010000018">
    <property type="protein sequence ID" value="MDV0447301.1"/>
    <property type="molecule type" value="Genomic_DNA"/>
</dbReference>
<keyword evidence="2" id="KW-1185">Reference proteome</keyword>
<sequence>MIISASRRTDIPSYYSDWFLNRLNEGFVYVRNPMNVNQISNISLSPDVVDCIVFWTKNPEPLIERLNELENYPFYFLFTLNPYDKEVEAGLPNKEKIIKTFQKLSDLIGPERIVWRYDPVFLSDKYTVSYHLENFEKLAGQLNGFTEKIIFSYIDFYSKIEKNISNLNIRDLSFDEKNIIADGFSAISRENNLLIETCAEDLNLSQYGINHAHCINEKLIERLTGSHLNLKKDKNQRLECSCVESIDIGAYNSCLNDCRYCYANHSKSLVVKNSGLHNSLSPLLIGDVTSKDVIKDRSLKSNKKYQKELFNF</sequence>
<dbReference type="AlphaFoldDB" id="A0AAE4MJW6"/>
<protein>
    <recommendedName>
        <fullName evidence="3">DUF1848 domain-containing protein</fullName>
    </recommendedName>
</protein>
<name>A0AAE4MJW6_9EURY</name>
<evidence type="ECO:0000313" key="2">
    <source>
        <dbReference type="Proteomes" id="UP001271789"/>
    </source>
</evidence>
<dbReference type="Pfam" id="PF08902">
    <property type="entry name" value="DUF1848"/>
    <property type="match status" value="1"/>
</dbReference>
<gene>
    <name evidence="1" type="ORF">MsAg5_11840</name>
</gene>
<dbReference type="Proteomes" id="UP001271789">
    <property type="component" value="Unassembled WGS sequence"/>
</dbReference>
<reference evidence="1" key="1">
    <citation type="submission" date="2023-06" db="EMBL/GenBank/DDBJ databases">
        <title>Genome sequence of Methanosarcinaceae archaeon Ag5.</title>
        <authorList>
            <person name="Protasov E."/>
            <person name="Platt K."/>
            <person name="Poehlein A."/>
            <person name="Daniel R."/>
            <person name="Brune A."/>
        </authorList>
    </citation>
    <scope>NUCLEOTIDE SEQUENCE</scope>
    <source>
        <strain evidence="1">Ag5</strain>
    </source>
</reference>
<dbReference type="InterPro" id="IPR014998">
    <property type="entry name" value="DUF1848"/>
</dbReference>
<dbReference type="RefSeq" id="WP_338099722.1">
    <property type="nucleotide sequence ID" value="NZ_JAWDKD010000018.1"/>
</dbReference>
<accession>A0AAE4MJW6</accession>
<comment type="caution">
    <text evidence="1">The sequence shown here is derived from an EMBL/GenBank/DDBJ whole genome shotgun (WGS) entry which is preliminary data.</text>
</comment>
<evidence type="ECO:0008006" key="3">
    <source>
        <dbReference type="Google" id="ProtNLM"/>
    </source>
</evidence>
<proteinExistence type="predicted"/>
<organism evidence="1 2">
    <name type="scientific">Methanolapillus africanus</name>
    <dbReference type="NCBI Taxonomy" id="3028297"/>
    <lineage>
        <taxon>Archaea</taxon>
        <taxon>Methanobacteriati</taxon>
        <taxon>Methanobacteriota</taxon>
        <taxon>Stenosarchaea group</taxon>
        <taxon>Methanomicrobia</taxon>
        <taxon>Methanosarcinales</taxon>
        <taxon>Methanosarcinaceae</taxon>
        <taxon>Methanolapillus</taxon>
    </lineage>
</organism>
<evidence type="ECO:0000313" key="1">
    <source>
        <dbReference type="EMBL" id="MDV0447301.1"/>
    </source>
</evidence>